<protein>
    <submittedName>
        <fullName evidence="2">3-hydroxyacyl-ACP dehydratase</fullName>
    </submittedName>
</protein>
<dbReference type="OrthoDB" id="9772788at2"/>
<gene>
    <name evidence="2" type="ORF">FDK13_18395</name>
</gene>
<feature type="domain" description="ApeI dehydratase-like" evidence="1">
    <location>
        <begin position="16"/>
        <end position="94"/>
    </location>
</feature>
<name>A0A4U6D2R9_9BACT</name>
<dbReference type="InterPro" id="IPR054545">
    <property type="entry name" value="ApeI-like"/>
</dbReference>
<dbReference type="EMBL" id="SZVO01000008">
    <property type="protein sequence ID" value="TKT90936.1"/>
    <property type="molecule type" value="Genomic_DNA"/>
</dbReference>
<organism evidence="2 3">
    <name type="scientific">Dyadobacter frigoris</name>
    <dbReference type="NCBI Taxonomy" id="2576211"/>
    <lineage>
        <taxon>Bacteria</taxon>
        <taxon>Pseudomonadati</taxon>
        <taxon>Bacteroidota</taxon>
        <taxon>Cytophagia</taxon>
        <taxon>Cytophagales</taxon>
        <taxon>Spirosomataceae</taxon>
        <taxon>Dyadobacter</taxon>
    </lineage>
</organism>
<sequence length="118" mass="13396">MFLDSLYKITGLDVTPETILATISINPDHAIFEGHFPDSPVMPGVVQLQIVKELLEKHFGKTLKMKTMRTSKFLKVINPKETQDVYIDIKFKNGEFLEVVASGSWENATFFKAQVSYI</sequence>
<keyword evidence="3" id="KW-1185">Reference proteome</keyword>
<dbReference type="Proteomes" id="UP000304900">
    <property type="component" value="Unassembled WGS sequence"/>
</dbReference>
<dbReference type="RefSeq" id="WP_137341478.1">
    <property type="nucleotide sequence ID" value="NZ_SZVO01000008.1"/>
</dbReference>
<reference evidence="2 3" key="1">
    <citation type="submission" date="2019-05" db="EMBL/GenBank/DDBJ databases">
        <title>Dyadobacter AR-3-8 sp. nov., isolated from arctic soil.</title>
        <authorList>
            <person name="Chaudhary D.K."/>
        </authorList>
    </citation>
    <scope>NUCLEOTIDE SEQUENCE [LARGE SCALE GENOMIC DNA]</scope>
    <source>
        <strain evidence="2 3">AR-3-8</strain>
    </source>
</reference>
<dbReference type="GO" id="GO:0016829">
    <property type="term" value="F:lyase activity"/>
    <property type="evidence" value="ECO:0007669"/>
    <property type="project" value="UniProtKB-KW"/>
</dbReference>
<dbReference type="AlphaFoldDB" id="A0A4U6D2R9"/>
<accession>A0A4U6D2R9</accession>
<dbReference type="Gene3D" id="3.10.129.10">
    <property type="entry name" value="Hotdog Thioesterase"/>
    <property type="match status" value="1"/>
</dbReference>
<evidence type="ECO:0000259" key="1">
    <source>
        <dbReference type="Pfam" id="PF22818"/>
    </source>
</evidence>
<evidence type="ECO:0000313" key="3">
    <source>
        <dbReference type="Proteomes" id="UP000304900"/>
    </source>
</evidence>
<dbReference type="SUPFAM" id="SSF54637">
    <property type="entry name" value="Thioesterase/thiol ester dehydrase-isomerase"/>
    <property type="match status" value="1"/>
</dbReference>
<proteinExistence type="predicted"/>
<comment type="caution">
    <text evidence="2">The sequence shown here is derived from an EMBL/GenBank/DDBJ whole genome shotgun (WGS) entry which is preliminary data.</text>
</comment>
<dbReference type="Pfam" id="PF22818">
    <property type="entry name" value="ApeI-like"/>
    <property type="match status" value="1"/>
</dbReference>
<dbReference type="InterPro" id="IPR029069">
    <property type="entry name" value="HotDog_dom_sf"/>
</dbReference>
<evidence type="ECO:0000313" key="2">
    <source>
        <dbReference type="EMBL" id="TKT90936.1"/>
    </source>
</evidence>